<dbReference type="FunFam" id="3.30.505.10:FF:000089">
    <property type="entry name" value="Transcription elongation factor spt6"/>
    <property type="match status" value="1"/>
</dbReference>
<keyword evidence="6" id="KW-0804">Transcription</keyword>
<keyword evidence="15" id="KW-1185">Reference proteome</keyword>
<dbReference type="InterPro" id="IPR032706">
    <property type="entry name" value="Spt6_HHH"/>
</dbReference>
<dbReference type="SMART" id="SM00343">
    <property type="entry name" value="ZnF_C2HC"/>
    <property type="match status" value="4"/>
</dbReference>
<feature type="compositionally biased region" description="Acidic residues" evidence="10">
    <location>
        <begin position="163"/>
        <end position="183"/>
    </location>
</feature>
<dbReference type="InterPro" id="IPR028088">
    <property type="entry name" value="Spt6_HTH_DNA-bd_dom"/>
</dbReference>
<dbReference type="FunFam" id="1.10.10.650:FF:000002">
    <property type="entry name" value="Transcription elongation factor spt6"/>
    <property type="match status" value="1"/>
</dbReference>
<feature type="compositionally biased region" description="Gly residues" evidence="10">
    <location>
        <begin position="1990"/>
        <end position="2021"/>
    </location>
</feature>
<evidence type="ECO:0000256" key="8">
    <source>
        <dbReference type="PROSITE-ProRule" id="PRU00047"/>
    </source>
</evidence>
<evidence type="ECO:0000256" key="2">
    <source>
        <dbReference type="ARBA" id="ARBA00009253"/>
    </source>
</evidence>
<dbReference type="Pfam" id="PF00098">
    <property type="entry name" value="zf-CCHC"/>
    <property type="match status" value="4"/>
</dbReference>
<dbReference type="SMART" id="SM00252">
    <property type="entry name" value="SH2"/>
    <property type="match status" value="1"/>
</dbReference>
<dbReference type="Gene3D" id="1.10.150.850">
    <property type="entry name" value="Spt6, helix-hairpin-helix domain"/>
    <property type="match status" value="1"/>
</dbReference>
<evidence type="ECO:0000256" key="7">
    <source>
        <dbReference type="ARBA" id="ARBA00023242"/>
    </source>
</evidence>
<dbReference type="SUPFAM" id="SSF57756">
    <property type="entry name" value="Retrovirus zinc finger-like domains"/>
    <property type="match status" value="2"/>
</dbReference>
<dbReference type="InterPro" id="IPR037027">
    <property type="entry name" value="YqgF/RNaseH-like_dom_sf"/>
</dbReference>
<name>A0AAD5KK34_9CRUS</name>
<dbReference type="GO" id="GO:0031491">
    <property type="term" value="F:nucleosome binding"/>
    <property type="evidence" value="ECO:0007669"/>
    <property type="project" value="TreeGrafter"/>
</dbReference>
<feature type="region of interest" description="Disordered" evidence="10">
    <location>
        <begin position="1596"/>
        <end position="2051"/>
    </location>
</feature>
<evidence type="ECO:0000259" key="11">
    <source>
        <dbReference type="PROSITE" id="PS50001"/>
    </source>
</evidence>
<dbReference type="Pfam" id="PF14632">
    <property type="entry name" value="SPT6_acidic"/>
    <property type="match status" value="1"/>
</dbReference>
<gene>
    <name evidence="14" type="ORF">GHT06_019444</name>
</gene>
<dbReference type="SUPFAM" id="SSF47781">
    <property type="entry name" value="RuvA domain 2-like"/>
    <property type="match status" value="2"/>
</dbReference>
<dbReference type="CDD" id="cd09928">
    <property type="entry name" value="SH2_Cterm_SPT6_like"/>
    <property type="match status" value="1"/>
</dbReference>
<feature type="region of interest" description="Disordered" evidence="10">
    <location>
        <begin position="1534"/>
        <end position="1569"/>
    </location>
</feature>
<feature type="domain" description="S1 motif" evidence="12">
    <location>
        <begin position="1234"/>
        <end position="1289"/>
    </location>
</feature>
<dbReference type="InterPro" id="IPR036875">
    <property type="entry name" value="Znf_CCHC_sf"/>
</dbReference>
<dbReference type="GO" id="GO:0005524">
    <property type="term" value="F:ATP binding"/>
    <property type="evidence" value="ECO:0007669"/>
    <property type="project" value="UniProtKB-KW"/>
</dbReference>
<dbReference type="Pfam" id="PF17674">
    <property type="entry name" value="HHH_9"/>
    <property type="match status" value="1"/>
</dbReference>
<dbReference type="CDD" id="cd09918">
    <property type="entry name" value="SH2_Nterm_SPT6_like"/>
    <property type="match status" value="1"/>
</dbReference>
<evidence type="ECO:0000313" key="15">
    <source>
        <dbReference type="Proteomes" id="UP000820818"/>
    </source>
</evidence>
<dbReference type="PROSITE" id="PS50158">
    <property type="entry name" value="ZF_CCHC"/>
    <property type="match status" value="4"/>
</dbReference>
<evidence type="ECO:0000256" key="3">
    <source>
        <dbReference type="ARBA" id="ARBA00022741"/>
    </source>
</evidence>
<feature type="region of interest" description="Disordered" evidence="10">
    <location>
        <begin position="228"/>
        <end position="254"/>
    </location>
</feature>
<dbReference type="Gene3D" id="3.30.505.10">
    <property type="entry name" value="SH2 domain"/>
    <property type="match status" value="2"/>
</dbReference>
<organism evidence="14 15">
    <name type="scientific">Daphnia sinensis</name>
    <dbReference type="NCBI Taxonomy" id="1820382"/>
    <lineage>
        <taxon>Eukaryota</taxon>
        <taxon>Metazoa</taxon>
        <taxon>Ecdysozoa</taxon>
        <taxon>Arthropoda</taxon>
        <taxon>Crustacea</taxon>
        <taxon>Branchiopoda</taxon>
        <taxon>Diplostraca</taxon>
        <taxon>Cladocera</taxon>
        <taxon>Anomopoda</taxon>
        <taxon>Daphniidae</taxon>
        <taxon>Daphnia</taxon>
        <taxon>Daphnia similis group</taxon>
    </lineage>
</organism>
<dbReference type="InterPro" id="IPR035019">
    <property type="entry name" value="Spt6_SH2_N"/>
</dbReference>
<dbReference type="InterPro" id="IPR023323">
    <property type="entry name" value="Tex-like_dom_sf"/>
</dbReference>
<dbReference type="InterPro" id="IPR035018">
    <property type="entry name" value="Spt6_SH2_C"/>
</dbReference>
<feature type="compositionally biased region" description="Low complexity" evidence="10">
    <location>
        <begin position="1909"/>
        <end position="1921"/>
    </location>
</feature>
<dbReference type="InterPro" id="IPR055179">
    <property type="entry name" value="Tex-like_central_region"/>
</dbReference>
<comment type="subcellular location">
    <subcellularLocation>
        <location evidence="1">Nucleus</location>
    </subcellularLocation>
</comment>
<dbReference type="Pfam" id="PF00575">
    <property type="entry name" value="S1"/>
    <property type="match status" value="1"/>
</dbReference>
<feature type="compositionally biased region" description="Basic and acidic residues" evidence="10">
    <location>
        <begin position="149"/>
        <end position="162"/>
    </location>
</feature>
<feature type="compositionally biased region" description="Polar residues" evidence="10">
    <location>
        <begin position="1664"/>
        <end position="1673"/>
    </location>
</feature>
<evidence type="ECO:0000256" key="4">
    <source>
        <dbReference type="ARBA" id="ARBA00022840"/>
    </source>
</evidence>
<feature type="compositionally biased region" description="Gly residues" evidence="10">
    <location>
        <begin position="2041"/>
        <end position="2051"/>
    </location>
</feature>
<dbReference type="GO" id="GO:0003677">
    <property type="term" value="F:DNA binding"/>
    <property type="evidence" value="ECO:0007669"/>
    <property type="project" value="InterPro"/>
</dbReference>
<dbReference type="InterPro" id="IPR012340">
    <property type="entry name" value="NA-bd_OB-fold"/>
</dbReference>
<keyword evidence="8" id="KW-0479">Metal-binding</keyword>
<dbReference type="GO" id="GO:0007169">
    <property type="term" value="P:cell surface receptor protein tyrosine kinase signaling pathway"/>
    <property type="evidence" value="ECO:0007669"/>
    <property type="project" value="InterPro"/>
</dbReference>
<feature type="compositionally biased region" description="Basic and acidic residues" evidence="10">
    <location>
        <begin position="477"/>
        <end position="491"/>
    </location>
</feature>
<keyword evidence="4" id="KW-0067">ATP-binding</keyword>
<feature type="compositionally biased region" description="Polar residues" evidence="10">
    <location>
        <begin position="1732"/>
        <end position="1755"/>
    </location>
</feature>
<dbReference type="InterPro" id="IPR003029">
    <property type="entry name" value="S1_domain"/>
</dbReference>
<feature type="compositionally biased region" description="Acidic residues" evidence="10">
    <location>
        <begin position="228"/>
        <end position="246"/>
    </location>
</feature>
<evidence type="ECO:0000259" key="13">
    <source>
        <dbReference type="PROSITE" id="PS50158"/>
    </source>
</evidence>
<dbReference type="InterPro" id="IPR001878">
    <property type="entry name" value="Znf_CCHC"/>
</dbReference>
<reference evidence="14 15" key="1">
    <citation type="submission" date="2022-05" db="EMBL/GenBank/DDBJ databases">
        <title>A multi-omics perspective on studying reproductive biology in Daphnia sinensis.</title>
        <authorList>
            <person name="Jia J."/>
        </authorList>
    </citation>
    <scope>NUCLEOTIDE SEQUENCE [LARGE SCALE GENOMIC DNA]</scope>
    <source>
        <strain evidence="14 15">WSL</strain>
    </source>
</reference>
<dbReference type="PROSITE" id="PS00239">
    <property type="entry name" value="RECEPTOR_TYR_KIN_II"/>
    <property type="match status" value="1"/>
</dbReference>
<dbReference type="Gene3D" id="1.10.3500.10">
    <property type="entry name" value="Tex N-terminal region-like"/>
    <property type="match status" value="1"/>
</dbReference>
<dbReference type="GO" id="GO:0140673">
    <property type="term" value="P:transcription elongation-coupled chromatin remodeling"/>
    <property type="evidence" value="ECO:0007669"/>
    <property type="project" value="InterPro"/>
</dbReference>
<feature type="domain" description="CCHC-type" evidence="13">
    <location>
        <begin position="2056"/>
        <end position="2071"/>
    </location>
</feature>
<feature type="compositionally biased region" description="Acidic residues" evidence="10">
    <location>
        <begin position="1"/>
        <end position="19"/>
    </location>
</feature>
<dbReference type="PANTHER" id="PTHR10145">
    <property type="entry name" value="TRANSCRIPTION ELONGATION FACTOR SPT6"/>
    <property type="match status" value="1"/>
</dbReference>
<protein>
    <recommendedName>
        <fullName evidence="16">Transcription elongation factor spt6</fullName>
    </recommendedName>
</protein>
<evidence type="ECO:0000259" key="12">
    <source>
        <dbReference type="PROSITE" id="PS50126"/>
    </source>
</evidence>
<feature type="compositionally biased region" description="Low complexity" evidence="10">
    <location>
        <begin position="1712"/>
        <end position="1725"/>
    </location>
</feature>
<feature type="region of interest" description="Disordered" evidence="10">
    <location>
        <begin position="477"/>
        <end position="523"/>
    </location>
</feature>
<dbReference type="InterPro" id="IPR036860">
    <property type="entry name" value="SH2_dom_sf"/>
</dbReference>
<dbReference type="InterPro" id="IPR010994">
    <property type="entry name" value="RuvA_2-like"/>
</dbReference>
<dbReference type="FunFam" id="1.10.150.850:FF:000003">
    <property type="entry name" value="Transcription elongation factor spt6"/>
    <property type="match status" value="1"/>
</dbReference>
<dbReference type="Pfam" id="PF22706">
    <property type="entry name" value="Tex_central_region"/>
    <property type="match status" value="1"/>
</dbReference>
<dbReference type="PANTHER" id="PTHR10145:SF6">
    <property type="entry name" value="TRANSCRIPTION ELONGATION FACTOR SPT6"/>
    <property type="match status" value="1"/>
</dbReference>
<dbReference type="PROSITE" id="PS50001">
    <property type="entry name" value="SH2"/>
    <property type="match status" value="1"/>
</dbReference>
<dbReference type="InterPro" id="IPR028083">
    <property type="entry name" value="Spt6_acidic_N_dom"/>
</dbReference>
<keyword evidence="8" id="KW-0862">Zinc</keyword>
<feature type="compositionally biased region" description="Low complexity" evidence="10">
    <location>
        <begin position="1838"/>
        <end position="1894"/>
    </location>
</feature>
<dbReference type="InterPro" id="IPR012337">
    <property type="entry name" value="RNaseH-like_sf"/>
</dbReference>
<dbReference type="InterPro" id="IPR002011">
    <property type="entry name" value="Tyr_kinase_rcpt_2_CS"/>
</dbReference>
<evidence type="ECO:0008006" key="16">
    <source>
        <dbReference type="Google" id="ProtNLM"/>
    </source>
</evidence>
<dbReference type="Gene3D" id="1.10.10.650">
    <property type="entry name" value="RuvA domain 2-like"/>
    <property type="match status" value="1"/>
</dbReference>
<feature type="domain" description="CCHC-type" evidence="13">
    <location>
        <begin position="2023"/>
        <end position="2038"/>
    </location>
</feature>
<feature type="region of interest" description="Disordered" evidence="10">
    <location>
        <begin position="1"/>
        <end position="104"/>
    </location>
</feature>
<feature type="compositionally biased region" description="Low complexity" evidence="10">
    <location>
        <begin position="2105"/>
        <end position="2114"/>
    </location>
</feature>
<feature type="region of interest" description="Disordered" evidence="10">
    <location>
        <begin position="2127"/>
        <end position="2329"/>
    </location>
</feature>
<feature type="domain" description="CCHC-type" evidence="13">
    <location>
        <begin position="2086"/>
        <end position="2101"/>
    </location>
</feature>
<feature type="compositionally biased region" description="Acidic residues" evidence="10">
    <location>
        <begin position="84"/>
        <end position="102"/>
    </location>
</feature>
<dbReference type="SUPFAM" id="SSF158832">
    <property type="entry name" value="Tex N-terminal region-like"/>
    <property type="match status" value="1"/>
</dbReference>
<accession>A0AAD5KK34</accession>
<dbReference type="EMBL" id="WJBH02000008">
    <property type="protein sequence ID" value="KAI9554172.1"/>
    <property type="molecule type" value="Genomic_DNA"/>
</dbReference>
<evidence type="ECO:0000256" key="9">
    <source>
        <dbReference type="PROSITE-ProRule" id="PRU00191"/>
    </source>
</evidence>
<dbReference type="GO" id="GO:0042393">
    <property type="term" value="F:histone binding"/>
    <property type="evidence" value="ECO:0007669"/>
    <property type="project" value="TreeGrafter"/>
</dbReference>
<sequence length="2329" mass="256846">MADFIDSEAEESEEEEELTEKERSKLKKMKAAALDSDDEDEDDDEQMQEELGDLIDDNPIEEDDSSSSESDNETSGGTKRKRDDDDDELDDRLSEEDFELIEENLGIKMKRKKNFVRVKRIVDDESDEEGEERGRDAIANELFEGSDGEDSRRAASRTRQERNEEENFDKYSDEEDEDEEDIGDFIVDAEGQPIHGKKKKRKAIYTDAALQEAQDIFGVDFDYEDFNQEGEEYEEDEEEEEYEDEEGVRKMRKKPGQVVKKKSQRKTIYDVYEPSELERGHFTDFDEKIRKTDMPERMQLRNVPISSVEEGSSELDLEAEWIYKHAFSKPSISNQDGNADGREKVVKGPQTVEKIRKALEFMRNQHFEVPFIAFYRKEYVLPELSVNDLWRVYKFDEKWTQLQTRKKNMMRLFKKMQKYQSEKLTQNLTESIPENVRVLKDEDYDRLRIVQSIEELSDVYNHFILYYGADVPAMQEEHRRKAREEAKERRSSAARRRLNEDGEPMDVDDLGEDLRDPDDPDAANLDEASAIKQATRSDLYSLCARAGLDGLLRKYGLSPEQFAENMRDNYQRHEVDQTPTEPFDVALEYVSPKFPTATEVLKAANYMMAVQIAKEPLVRQCVREAFFERARIDVIPTKQGLKEIDENHHLYPMKFLKDKPVRDLADDQFLRLVVAEQDKLLNIVFQTKIEGATTPSYVDEVKALFTRDEFSKLVQEWNDLRNEIIDLALNKFVFPALVKELKAKLLSEAREFVLRACCHQLYNWLKVAPYKVDFDDEEEWDTKNGIRVMALSYVADLDQAAFGCLINVDGECSDHIRLEHILKRKNAWKEIDRAGKERDLNMLRNFIFSKKPHVIAVSAESREATMLIEDLRAITAQLVEDEQWPMINVELVDNSLGKVFANSTRAETEFREYPLLLREAISIARGLQDPLIEYSQLCNTDEEIVCLKYHELQDQLSKEELLEGLYTEFVNRTNEVGVDINRAINYPHTANLVQFVCGLGPRKGQALIKILKQNNQRLENRTQLVTACHMGPKVFINCAGFIKIDTNSLGDSTESYVEVLDGSRVHPETYEWARKMAVDALEYDDEDANPAGAVEEILEAPERLKDLDLDAFADELERQGFGNKRITLYDIRSELNHRYKDGRPAYQAPSPEEIFNMVTKETPQTFFIGKLVMATVTGFQHRKPKREELDRANPNRNEATGLWQCPFCLQNDFTDLSEVWNHFDAGSCSGQAIGVRIRLENGLSGFIPMKCLSDSEVTNPEDRVRPGQTIHCRITKIDVERFSVTATCKSSDLMDKNGEWRPPKDAYYDTSAEEAIVRAEEDSKKLKHRQSYTKRVIVHPSFKNIGFKEAEKLMASMDQGEVIVRPSSKGTNHLTVTWKVGEGICQHVDIREEGKENAFSLGQSLIINDEEFEDLDEIIARHINPMAGHARDLYAFRYYRDLGITEENYAPGKERERADEIIKDDKKKNPAKIHYFVSASREFPGKFMLTYLPRTTAKHEYITVTSEGFRFRGQVHDSLASLFRWFKEHFRDPIPGTPSSRAGGGGHHTSGSSSRTPGYGGTGTTPNVNPETLQRVAQSIPANMLHSLSQAAHFQGTPTPFGYPANTPYTPSGQTPFMTPFATTPHQPQTPRYSGTPAPNSAPSVGASQGTFRTPAPVAHRGYGSQNHSSSPFNRQSSGSNRPSSQSSSRGASDSWDAVADDWGLGSTANGSKTSTSRSAAPAASEPDDWNAATNAWGSVTSNRTAAKTTSNTKPSASGAAAAADDWGASADAWASSGGNSTSRGRTTPSASRAGAGTDDWGLSSKPTGSNPSTPKSNPSSKTGGSDDWGAKADAWASSKGRTTTSSSKGDDWGTSGSSSSPWATGANAAPRGGRTPSRGGSKSGSSASSQPAAVDDWGLSNDTPAAPPATTTPRSAATSANDDWASEADAFASGSKSATPRAAPAPSSSAADDWSSAADAWASGSNSKASTTPSASKTDDPWASISGTSGSGGGSYGSRGTGGSYGSRGGGRGGGGGGGRPCYNCQEEGHMSKDCPKPRTGGGRGRGGGGGTMSCYNCNEDGHMSRDCPKPSTRGGGRGGGPVSCYNCIEDGHISRDCPKPSNRGGSRSGGSRACYKCNEEGHMSMDCPKAGGGGRSGSSRSRSSTASANDDRGSTSSPWATGANAAPRGSGRASSSASKSNDDDWGASLPSRSGDRTSPSARKSNDDDWGTPAPPAASSRSTTPSAKKSTDDDWAAAADSWASATSKSGGDRSRSSRSTAAPASSGDSWDTPAPSRGSASRADDDWGTSISAPGTTPRSSDGRRSSRQGGRSPRQMEMGDATPLYDE</sequence>
<feature type="compositionally biased region" description="Acidic residues" evidence="10">
    <location>
        <begin position="35"/>
        <end position="72"/>
    </location>
</feature>
<dbReference type="Gene3D" id="4.10.60.10">
    <property type="entry name" value="Zinc finger, CCHC-type"/>
    <property type="match status" value="4"/>
</dbReference>
<feature type="region of interest" description="Disordered" evidence="10">
    <location>
        <begin position="118"/>
        <end position="190"/>
    </location>
</feature>
<evidence type="ECO:0000256" key="5">
    <source>
        <dbReference type="ARBA" id="ARBA00023054"/>
    </source>
</evidence>
<feature type="compositionally biased region" description="Polar residues" evidence="10">
    <location>
        <begin position="1607"/>
        <end position="1652"/>
    </location>
</feature>
<feature type="compositionally biased region" description="Low complexity" evidence="10">
    <location>
        <begin position="2258"/>
        <end position="2268"/>
    </location>
</feature>
<dbReference type="Gene3D" id="3.30.420.140">
    <property type="entry name" value="YqgF/RNase H-like domain"/>
    <property type="match status" value="1"/>
</dbReference>
<dbReference type="Proteomes" id="UP000820818">
    <property type="component" value="Linkage Group LG8"/>
</dbReference>
<dbReference type="Pfam" id="PF14635">
    <property type="entry name" value="HHH_7"/>
    <property type="match status" value="1"/>
</dbReference>
<dbReference type="Pfam" id="PF14641">
    <property type="entry name" value="HTH_44"/>
    <property type="match status" value="1"/>
</dbReference>
<dbReference type="FunFam" id="1.10.150.850:FF:000004">
    <property type="entry name" value="Transcription elongation factor SPT6"/>
    <property type="match status" value="1"/>
</dbReference>
<evidence type="ECO:0000256" key="10">
    <source>
        <dbReference type="SAM" id="MobiDB-lite"/>
    </source>
</evidence>
<feature type="compositionally biased region" description="Acidic residues" evidence="10">
    <location>
        <begin position="501"/>
        <end position="521"/>
    </location>
</feature>
<keyword evidence="3" id="KW-0547">Nucleotide-binding</keyword>
<dbReference type="Pfam" id="PF14633">
    <property type="entry name" value="SH2_2"/>
    <property type="match status" value="1"/>
</dbReference>
<keyword evidence="9" id="KW-0727">SH2 domain</keyword>
<dbReference type="GO" id="GO:0060429">
    <property type="term" value="P:epithelium development"/>
    <property type="evidence" value="ECO:0007669"/>
    <property type="project" value="UniProtKB-ARBA"/>
</dbReference>
<feature type="compositionally biased region" description="Low complexity" evidence="10">
    <location>
        <begin position="2218"/>
        <end position="2229"/>
    </location>
</feature>
<dbReference type="FunFam" id="2.40.50.140:FF:000429">
    <property type="entry name" value="Transcription elongation factor SPT6"/>
    <property type="match status" value="1"/>
</dbReference>
<dbReference type="FunFam" id="1.10.10.2740:FF:000001">
    <property type="entry name" value="Transcription elongation factor spt6"/>
    <property type="match status" value="1"/>
</dbReference>
<dbReference type="InterPro" id="IPR023319">
    <property type="entry name" value="Tex-like_HTH_dom_sf"/>
</dbReference>
<keyword evidence="5" id="KW-0175">Coiled coil</keyword>
<dbReference type="FunFam" id="3.30.505.10:FF:000030">
    <property type="entry name" value="Transcription elongation factor spt6"/>
    <property type="match status" value="1"/>
</dbReference>
<dbReference type="FunFam" id="1.10.3500.10:FF:000006">
    <property type="entry name" value="Transcription elongation factor spt6"/>
    <property type="match status" value="1"/>
</dbReference>
<feature type="domain" description="SH2" evidence="11">
    <location>
        <begin position="1340"/>
        <end position="1442"/>
    </location>
</feature>
<dbReference type="InterPro" id="IPR035420">
    <property type="entry name" value="Spt6_SH2"/>
</dbReference>
<feature type="region of interest" description="Disordered" evidence="10">
    <location>
        <begin position="2093"/>
        <end position="2114"/>
    </location>
</feature>
<dbReference type="SUPFAM" id="SSF55550">
    <property type="entry name" value="SH2 domain"/>
    <property type="match status" value="1"/>
</dbReference>
<feature type="compositionally biased region" description="Low complexity" evidence="10">
    <location>
        <begin position="1674"/>
        <end position="1703"/>
    </location>
</feature>
<dbReference type="InterPro" id="IPR042066">
    <property type="entry name" value="Spt6_death-like"/>
</dbReference>
<dbReference type="InterPro" id="IPR017072">
    <property type="entry name" value="TF_Spt6"/>
</dbReference>
<dbReference type="GO" id="GO:0008270">
    <property type="term" value="F:zinc ion binding"/>
    <property type="evidence" value="ECO:0007669"/>
    <property type="project" value="UniProtKB-KW"/>
</dbReference>
<dbReference type="Gene3D" id="2.40.50.140">
    <property type="entry name" value="Nucleic acid-binding proteins"/>
    <property type="match status" value="1"/>
</dbReference>
<feature type="compositionally biased region" description="Basic and acidic residues" evidence="10">
    <location>
        <begin position="2028"/>
        <end position="2038"/>
    </location>
</feature>
<dbReference type="Gene3D" id="1.10.10.2740">
    <property type="entry name" value="Spt6, Death-like domain"/>
    <property type="match status" value="1"/>
</dbReference>
<evidence type="ECO:0000256" key="1">
    <source>
        <dbReference type="ARBA" id="ARBA00004123"/>
    </source>
</evidence>
<dbReference type="PROSITE" id="PS50126">
    <property type="entry name" value="S1"/>
    <property type="match status" value="1"/>
</dbReference>
<dbReference type="GO" id="GO:0016020">
    <property type="term" value="C:membrane"/>
    <property type="evidence" value="ECO:0007669"/>
    <property type="project" value="InterPro"/>
</dbReference>
<feature type="domain" description="CCHC-type" evidence="13">
    <location>
        <begin position="2116"/>
        <end position="2131"/>
    </location>
</feature>
<dbReference type="SUPFAM" id="SSF50249">
    <property type="entry name" value="Nucleic acid-binding proteins"/>
    <property type="match status" value="1"/>
</dbReference>
<keyword evidence="7" id="KW-0539">Nucleus</keyword>
<dbReference type="SUPFAM" id="SSF53098">
    <property type="entry name" value="Ribonuclease H-like"/>
    <property type="match status" value="1"/>
</dbReference>
<feature type="compositionally biased region" description="Low complexity" evidence="10">
    <location>
        <begin position="2164"/>
        <end position="2181"/>
    </location>
</feature>
<dbReference type="GO" id="GO:0008023">
    <property type="term" value="C:transcription elongation factor complex"/>
    <property type="evidence" value="ECO:0007669"/>
    <property type="project" value="TreeGrafter"/>
</dbReference>
<dbReference type="InterPro" id="IPR000980">
    <property type="entry name" value="SH2"/>
</dbReference>
<feature type="compositionally biased region" description="Low complexity" evidence="10">
    <location>
        <begin position="2237"/>
        <end position="2250"/>
    </location>
</feature>
<feature type="compositionally biased region" description="Low complexity" evidence="10">
    <location>
        <begin position="1804"/>
        <end position="1824"/>
    </location>
</feature>
<feature type="compositionally biased region" description="Low complexity" evidence="10">
    <location>
        <begin position="1936"/>
        <end position="1977"/>
    </location>
</feature>
<dbReference type="FunFam" id="3.30.420.140:FF:000016">
    <property type="entry name" value="Transcription elongation factor spt6"/>
    <property type="match status" value="1"/>
</dbReference>
<proteinExistence type="inferred from homology"/>
<dbReference type="GO" id="GO:0004714">
    <property type="term" value="F:transmembrane receptor protein tyrosine kinase activity"/>
    <property type="evidence" value="ECO:0007669"/>
    <property type="project" value="InterPro"/>
</dbReference>
<dbReference type="InterPro" id="IPR028231">
    <property type="entry name" value="Spt6_YqgF"/>
</dbReference>
<evidence type="ECO:0000256" key="6">
    <source>
        <dbReference type="ARBA" id="ARBA00023163"/>
    </source>
</evidence>
<dbReference type="Pfam" id="PF14639">
    <property type="entry name" value="YqgF"/>
    <property type="match status" value="1"/>
</dbReference>
<comment type="similarity">
    <text evidence="2">Belongs to the SPT6 family.</text>
</comment>
<dbReference type="InterPro" id="IPR041692">
    <property type="entry name" value="HHH_9"/>
</dbReference>
<comment type="caution">
    <text evidence="14">The sequence shown here is derived from an EMBL/GenBank/DDBJ whole genome shotgun (WGS) entry which is preliminary data.</text>
</comment>
<evidence type="ECO:0000313" key="14">
    <source>
        <dbReference type="EMBL" id="KAI9554172.1"/>
    </source>
</evidence>
<dbReference type="GO" id="GO:0034728">
    <property type="term" value="P:nucleosome organization"/>
    <property type="evidence" value="ECO:0007669"/>
    <property type="project" value="TreeGrafter"/>
</dbReference>
<keyword evidence="8" id="KW-0863">Zinc-finger</keyword>
<feature type="compositionally biased region" description="Low complexity" evidence="10">
    <location>
        <begin position="1756"/>
        <end position="1790"/>
    </location>
</feature>